<evidence type="ECO:0000313" key="3">
    <source>
        <dbReference type="WBParaSite" id="NBR_0000448201-mRNA-1"/>
    </source>
</evidence>
<organism evidence="3">
    <name type="scientific">Nippostrongylus brasiliensis</name>
    <name type="common">Rat hookworm</name>
    <dbReference type="NCBI Taxonomy" id="27835"/>
    <lineage>
        <taxon>Eukaryota</taxon>
        <taxon>Metazoa</taxon>
        <taxon>Ecdysozoa</taxon>
        <taxon>Nematoda</taxon>
        <taxon>Chromadorea</taxon>
        <taxon>Rhabditida</taxon>
        <taxon>Rhabditina</taxon>
        <taxon>Rhabditomorpha</taxon>
        <taxon>Strongyloidea</taxon>
        <taxon>Heligmosomidae</taxon>
        <taxon>Nippostrongylus</taxon>
    </lineage>
</organism>
<reference evidence="1 2" key="2">
    <citation type="submission" date="2018-11" db="EMBL/GenBank/DDBJ databases">
        <authorList>
            <consortium name="Pathogen Informatics"/>
        </authorList>
    </citation>
    <scope>NUCLEOTIDE SEQUENCE [LARGE SCALE GENOMIC DNA]</scope>
</reference>
<evidence type="ECO:0000313" key="2">
    <source>
        <dbReference type="Proteomes" id="UP000271162"/>
    </source>
</evidence>
<keyword evidence="2" id="KW-1185">Reference proteome</keyword>
<dbReference type="AlphaFoldDB" id="A0A0N4XPN0"/>
<reference evidence="3" key="1">
    <citation type="submission" date="2017-02" db="UniProtKB">
        <authorList>
            <consortium name="WormBaseParasite"/>
        </authorList>
    </citation>
    <scope>IDENTIFICATION</scope>
</reference>
<sequence>MPIATKSLPPDFPAPVKKTRKGWSTFKKMSLSKVSAGSIEKEKLRVSKQREVLHFSAKQHDFLAVDNFRGLDNNLKPVKVSSSGEFPIDQSSEEISPEQVLHVFFRINVTA</sequence>
<protein>
    <submittedName>
        <fullName evidence="3">Ovule protein</fullName>
    </submittedName>
</protein>
<name>A0A0N4XPN0_NIPBR</name>
<dbReference type="Proteomes" id="UP000271162">
    <property type="component" value="Unassembled WGS sequence"/>
</dbReference>
<dbReference type="WBParaSite" id="NBR_0000448201-mRNA-1">
    <property type="protein sequence ID" value="NBR_0000448201-mRNA-1"/>
    <property type="gene ID" value="NBR_0000448201"/>
</dbReference>
<proteinExistence type="predicted"/>
<evidence type="ECO:0000313" key="1">
    <source>
        <dbReference type="EMBL" id="VDL68074.1"/>
    </source>
</evidence>
<accession>A0A0N4XPN0</accession>
<dbReference type="EMBL" id="UYSL01008485">
    <property type="protein sequence ID" value="VDL68074.1"/>
    <property type="molecule type" value="Genomic_DNA"/>
</dbReference>
<gene>
    <name evidence="1" type="ORF">NBR_LOCUS4485</name>
</gene>